<sequence>MALSYFFIRSSLLEEEDDDCERARKRRKLREKFNPAKISEKEFLYKYRVTRELYEVLCDELTPLLKPKKSCTGLDPKLKILAALNYYAWGHLRGVNNRRCRMLLSKQSRTRCTGEVTRALNDPSIIEKFIQFPETQEDREMNKQKYYEKFGFPNVLGCVDSTHVLVLKPPTEDHVLYLNNNSHTVFSQIVCDADCNILSVDSSHGGASSKQIIWSSHPLAHHMQNLDDTAYILGDSSYAQQDYLMTPIKDPPKLTPEFRYNVIHKAAHSTATQTIRELKSRWRCLLANKPRYFFDMMGKIFKACCVLHNICNMAGLKAPELTLKDVRAERRKYKYATHCDYEDSYTGVEARNQLVEYFETVRFVQNNNRTKSRSRRTY</sequence>
<dbReference type="PANTHER" id="PTHR22930:SF275">
    <property type="entry name" value="NUCLEASE HARBI1-RELATED"/>
    <property type="match status" value="1"/>
</dbReference>
<keyword evidence="4" id="KW-0540">Nuclease</keyword>
<keyword evidence="6" id="KW-0378">Hydrolase</keyword>
<dbReference type="GO" id="GO:0046872">
    <property type="term" value="F:metal ion binding"/>
    <property type="evidence" value="ECO:0007669"/>
    <property type="project" value="UniProtKB-KW"/>
</dbReference>
<dbReference type="EMBL" id="ODYU01005228">
    <property type="protein sequence ID" value="SOQ45883.1"/>
    <property type="molecule type" value="Genomic_DNA"/>
</dbReference>
<evidence type="ECO:0000256" key="6">
    <source>
        <dbReference type="ARBA" id="ARBA00022801"/>
    </source>
</evidence>
<keyword evidence="7" id="KW-0539">Nucleus</keyword>
<evidence type="ECO:0000256" key="4">
    <source>
        <dbReference type="ARBA" id="ARBA00022722"/>
    </source>
</evidence>
<dbReference type="InterPro" id="IPR045249">
    <property type="entry name" value="HARBI1-like"/>
</dbReference>
<dbReference type="GO" id="GO:0016787">
    <property type="term" value="F:hydrolase activity"/>
    <property type="evidence" value="ECO:0007669"/>
    <property type="project" value="UniProtKB-KW"/>
</dbReference>
<organism evidence="9">
    <name type="scientific">Spodoptera frugiperda</name>
    <name type="common">Fall armyworm</name>
    <dbReference type="NCBI Taxonomy" id="7108"/>
    <lineage>
        <taxon>Eukaryota</taxon>
        <taxon>Metazoa</taxon>
        <taxon>Ecdysozoa</taxon>
        <taxon>Arthropoda</taxon>
        <taxon>Hexapoda</taxon>
        <taxon>Insecta</taxon>
        <taxon>Pterygota</taxon>
        <taxon>Neoptera</taxon>
        <taxon>Endopterygota</taxon>
        <taxon>Lepidoptera</taxon>
        <taxon>Glossata</taxon>
        <taxon>Ditrysia</taxon>
        <taxon>Noctuoidea</taxon>
        <taxon>Noctuidae</taxon>
        <taxon>Amphipyrinae</taxon>
        <taxon>Spodoptera</taxon>
    </lineage>
</organism>
<reference evidence="9" key="1">
    <citation type="submission" date="2016-07" db="EMBL/GenBank/DDBJ databases">
        <authorList>
            <person name="Bretaudeau A."/>
        </authorList>
    </citation>
    <scope>NUCLEOTIDE SEQUENCE</scope>
    <source>
        <strain evidence="9">Rice</strain>
        <tissue evidence="9">Whole body</tissue>
    </source>
</reference>
<dbReference type="InterPro" id="IPR027806">
    <property type="entry name" value="HARBI1_dom"/>
</dbReference>
<keyword evidence="5" id="KW-0479">Metal-binding</keyword>
<dbReference type="AlphaFoldDB" id="A0A2H1VYJ2"/>
<dbReference type="GO" id="GO:0005634">
    <property type="term" value="C:nucleus"/>
    <property type="evidence" value="ECO:0007669"/>
    <property type="project" value="UniProtKB-SubCell"/>
</dbReference>
<dbReference type="Pfam" id="PF13359">
    <property type="entry name" value="DDE_Tnp_4"/>
    <property type="match status" value="1"/>
</dbReference>
<evidence type="ECO:0000256" key="2">
    <source>
        <dbReference type="ARBA" id="ARBA00004123"/>
    </source>
</evidence>
<name>A0A2H1VYJ2_SPOFR</name>
<comment type="cofactor">
    <cofactor evidence="1">
        <name>a divalent metal cation</name>
        <dbReference type="ChEBI" id="CHEBI:60240"/>
    </cofactor>
</comment>
<evidence type="ECO:0000256" key="5">
    <source>
        <dbReference type="ARBA" id="ARBA00022723"/>
    </source>
</evidence>
<comment type="similarity">
    <text evidence="3">Belongs to the HARBI1 family.</text>
</comment>
<comment type="subcellular location">
    <subcellularLocation>
        <location evidence="2">Nucleus</location>
    </subcellularLocation>
</comment>
<proteinExistence type="inferred from homology"/>
<accession>A0A2H1VYJ2</accession>
<gene>
    <name evidence="9" type="ORF">SFRICE_002718</name>
</gene>
<evidence type="ECO:0000259" key="8">
    <source>
        <dbReference type="Pfam" id="PF13359"/>
    </source>
</evidence>
<dbReference type="PANTHER" id="PTHR22930">
    <property type="match status" value="1"/>
</dbReference>
<evidence type="ECO:0000256" key="1">
    <source>
        <dbReference type="ARBA" id="ARBA00001968"/>
    </source>
</evidence>
<evidence type="ECO:0000256" key="3">
    <source>
        <dbReference type="ARBA" id="ARBA00006958"/>
    </source>
</evidence>
<dbReference type="GO" id="GO:0004518">
    <property type="term" value="F:nuclease activity"/>
    <property type="evidence" value="ECO:0007669"/>
    <property type="project" value="UniProtKB-KW"/>
</dbReference>
<feature type="domain" description="DDE Tnp4" evidence="8">
    <location>
        <begin position="159"/>
        <end position="309"/>
    </location>
</feature>
<evidence type="ECO:0000313" key="9">
    <source>
        <dbReference type="EMBL" id="SOQ45883.1"/>
    </source>
</evidence>
<protein>
    <submittedName>
        <fullName evidence="9">SFRICE_002718</fullName>
    </submittedName>
</protein>
<evidence type="ECO:0000256" key="7">
    <source>
        <dbReference type="ARBA" id="ARBA00023242"/>
    </source>
</evidence>